<dbReference type="GO" id="GO:0016787">
    <property type="term" value="F:hydrolase activity"/>
    <property type="evidence" value="ECO:0007669"/>
    <property type="project" value="UniProtKB-KW"/>
</dbReference>
<keyword evidence="4" id="KW-1185">Reference proteome</keyword>
<evidence type="ECO:0000313" key="3">
    <source>
        <dbReference type="EMBL" id="THE13786.1"/>
    </source>
</evidence>
<feature type="domain" description="Beta-lactamase-related" evidence="2">
    <location>
        <begin position="14"/>
        <end position="327"/>
    </location>
</feature>
<dbReference type="OrthoDB" id="9770183at2"/>
<evidence type="ECO:0000259" key="2">
    <source>
        <dbReference type="Pfam" id="PF00144"/>
    </source>
</evidence>
<dbReference type="PANTHER" id="PTHR43283:SF11">
    <property type="entry name" value="BETA-LACTAMASE-RELATED DOMAIN-CONTAINING PROTEIN"/>
    <property type="match status" value="1"/>
</dbReference>
<proteinExistence type="predicted"/>
<dbReference type="InterPro" id="IPR001466">
    <property type="entry name" value="Beta-lactam-related"/>
</dbReference>
<dbReference type="InterPro" id="IPR050789">
    <property type="entry name" value="Diverse_Enzym_Activities"/>
</dbReference>
<organism evidence="3 4">
    <name type="scientific">Bacillus timonensis</name>
    <dbReference type="NCBI Taxonomy" id="1033734"/>
    <lineage>
        <taxon>Bacteria</taxon>
        <taxon>Bacillati</taxon>
        <taxon>Bacillota</taxon>
        <taxon>Bacilli</taxon>
        <taxon>Bacillales</taxon>
        <taxon>Bacillaceae</taxon>
        <taxon>Bacillus</taxon>
    </lineage>
</organism>
<reference evidence="3 4" key="1">
    <citation type="journal article" date="2019" name="Indoor Air">
        <title>Impacts of indoor surface finishes on bacterial viability.</title>
        <authorList>
            <person name="Hu J."/>
            <person name="Maamar S.B."/>
            <person name="Glawe A.J."/>
            <person name="Gottel N."/>
            <person name="Gilbert J.A."/>
            <person name="Hartmann E.M."/>
        </authorList>
    </citation>
    <scope>NUCLEOTIDE SEQUENCE [LARGE SCALE GENOMIC DNA]</scope>
    <source>
        <strain evidence="3 4">AF060A6</strain>
    </source>
</reference>
<dbReference type="RefSeq" id="WP_136378722.1">
    <property type="nucleotide sequence ID" value="NZ_SLUB01000007.1"/>
</dbReference>
<dbReference type="Gene3D" id="3.40.710.10">
    <property type="entry name" value="DD-peptidase/beta-lactamase superfamily"/>
    <property type="match status" value="1"/>
</dbReference>
<evidence type="ECO:0000256" key="1">
    <source>
        <dbReference type="ARBA" id="ARBA00022801"/>
    </source>
</evidence>
<dbReference type="Proteomes" id="UP000306477">
    <property type="component" value="Unassembled WGS sequence"/>
</dbReference>
<sequence>MEDKILAFLHKEIEMQHIPGAVISVSHNGKVLLEKAIGNRAVYPKELPMKQNTVFDLASLTKVVATLPVILKLIDDGEIRLDDTVAFFLPEFAQNGKERITLRHLLTHTSGLPAHKQFYIENLSTEQIMERIYAESLEVPSGSKVIYSDLGLITLYKIIELVTDQPFERFVEKEVFAPLEMVETGFNPTFQKDRYAATEYSEKLKDYKYGIVHDDNTESMGGVSGHAGLFSTIKDLQKFAEMIENNGVYKGKQILSETVLHLSRTNFTSFDQEYRGLGWILKSPVLSSCGDLFSAGAFGHTGFTGTSIWFDPEVNLNVILLTNRVHFGRHPHILRLRPRLHNMIRSYF</sequence>
<accession>A0A4S3PWF9</accession>
<name>A0A4S3PWF9_9BACI</name>
<dbReference type="SUPFAM" id="SSF56601">
    <property type="entry name" value="beta-lactamase/transpeptidase-like"/>
    <property type="match status" value="1"/>
</dbReference>
<dbReference type="InterPro" id="IPR012338">
    <property type="entry name" value="Beta-lactam/transpept-like"/>
</dbReference>
<dbReference type="PANTHER" id="PTHR43283">
    <property type="entry name" value="BETA-LACTAMASE-RELATED"/>
    <property type="match status" value="1"/>
</dbReference>
<comment type="caution">
    <text evidence="3">The sequence shown here is derived from an EMBL/GenBank/DDBJ whole genome shotgun (WGS) entry which is preliminary data.</text>
</comment>
<evidence type="ECO:0000313" key="4">
    <source>
        <dbReference type="Proteomes" id="UP000306477"/>
    </source>
</evidence>
<dbReference type="EMBL" id="SLUB01000007">
    <property type="protein sequence ID" value="THE13786.1"/>
    <property type="molecule type" value="Genomic_DNA"/>
</dbReference>
<dbReference type="AlphaFoldDB" id="A0A4S3PWF9"/>
<gene>
    <name evidence="3" type="ORF">E1I69_06150</name>
</gene>
<protein>
    <submittedName>
        <fullName evidence="3">Class A beta-lactamase-related serine hydrolase</fullName>
    </submittedName>
</protein>
<keyword evidence="1 3" id="KW-0378">Hydrolase</keyword>
<dbReference type="Pfam" id="PF00144">
    <property type="entry name" value="Beta-lactamase"/>
    <property type="match status" value="1"/>
</dbReference>